<evidence type="ECO:0000313" key="4">
    <source>
        <dbReference type="Proteomes" id="UP000017090"/>
    </source>
</evidence>
<keyword evidence="1 3" id="KW-0238">DNA-binding</keyword>
<gene>
    <name evidence="3" type="ORF">HMPREF1250_1028</name>
</gene>
<dbReference type="GO" id="GO:0003677">
    <property type="term" value="F:DNA binding"/>
    <property type="evidence" value="ECO:0007669"/>
    <property type="project" value="UniProtKB-KW"/>
</dbReference>
<dbReference type="PANTHER" id="PTHR46558:SF11">
    <property type="entry name" value="HTH-TYPE TRANSCRIPTIONAL REGULATOR XRE"/>
    <property type="match status" value="1"/>
</dbReference>
<dbReference type="InterPro" id="IPR010982">
    <property type="entry name" value="Lambda_DNA-bd_dom_sf"/>
</dbReference>
<proteinExistence type="predicted"/>
<dbReference type="Proteomes" id="UP000017090">
    <property type="component" value="Unassembled WGS sequence"/>
</dbReference>
<reference evidence="3 4" key="1">
    <citation type="submission" date="2013-09" db="EMBL/GenBank/DDBJ databases">
        <authorList>
            <person name="Durkin A.S."/>
            <person name="Haft D.R."/>
            <person name="McCorrison J."/>
            <person name="Torralba M."/>
            <person name="Gillis M."/>
            <person name="Haft D.H."/>
            <person name="Methe B."/>
            <person name="Sutton G."/>
            <person name="Nelson K.E."/>
        </authorList>
    </citation>
    <scope>NUCLEOTIDE SEQUENCE [LARGE SCALE GENOMIC DNA]</scope>
    <source>
        <strain evidence="3 4">BV3C16-1</strain>
    </source>
</reference>
<dbReference type="SUPFAM" id="SSF47413">
    <property type="entry name" value="lambda repressor-like DNA-binding domains"/>
    <property type="match status" value="1"/>
</dbReference>
<keyword evidence="4" id="KW-1185">Reference proteome</keyword>
<feature type="domain" description="HTH cro/C1-type" evidence="2">
    <location>
        <begin position="7"/>
        <end position="61"/>
    </location>
</feature>
<name>U7UMX6_9FIRM</name>
<dbReference type="PROSITE" id="PS50943">
    <property type="entry name" value="HTH_CROC1"/>
    <property type="match status" value="1"/>
</dbReference>
<dbReference type="STRING" id="1111454.HMPREF1250_1028"/>
<dbReference type="Pfam" id="PF01381">
    <property type="entry name" value="HTH_3"/>
    <property type="match status" value="1"/>
</dbReference>
<comment type="caution">
    <text evidence="3">The sequence shown here is derived from an EMBL/GenBank/DDBJ whole genome shotgun (WGS) entry which is preliminary data.</text>
</comment>
<evidence type="ECO:0000259" key="2">
    <source>
        <dbReference type="PROSITE" id="PS50943"/>
    </source>
</evidence>
<accession>U7UMX6</accession>
<dbReference type="RefSeq" id="WP_023053468.1">
    <property type="nucleotide sequence ID" value="NZ_AWXA01000025.1"/>
</dbReference>
<dbReference type="PATRIC" id="fig|1111454.3.peg.1011"/>
<dbReference type="InterPro" id="IPR001387">
    <property type="entry name" value="Cro/C1-type_HTH"/>
</dbReference>
<organism evidence="3 4">
    <name type="scientific">Megasphaera vaginalis</name>
    <name type="common">ex Srinivasan et al. 2021</name>
    <dbReference type="NCBI Taxonomy" id="1111454"/>
    <lineage>
        <taxon>Bacteria</taxon>
        <taxon>Bacillati</taxon>
        <taxon>Bacillota</taxon>
        <taxon>Negativicutes</taxon>
        <taxon>Veillonellales</taxon>
        <taxon>Veillonellaceae</taxon>
        <taxon>Megasphaera</taxon>
    </lineage>
</organism>
<dbReference type="eggNOG" id="COG2390">
    <property type="taxonomic scope" value="Bacteria"/>
</dbReference>
<protein>
    <submittedName>
        <fullName evidence="3">DNA-binding helix-turn-helix protein</fullName>
    </submittedName>
</protein>
<dbReference type="EMBL" id="AWXA01000025">
    <property type="protein sequence ID" value="ERT60254.1"/>
    <property type="molecule type" value="Genomic_DNA"/>
</dbReference>
<dbReference type="SMART" id="SM00530">
    <property type="entry name" value="HTH_XRE"/>
    <property type="match status" value="1"/>
</dbReference>
<sequence>MAFKDKIKELRVARNMTQEEVAKGTGLSASSIGMYEQGRRKPSFEVLEIFADFFNVDMNTLTAQGYYIDPETAAYAEELRTNPELKVLFSASKDLTKEQMKEAYNYIKFLKSREKNNDD</sequence>
<evidence type="ECO:0000256" key="1">
    <source>
        <dbReference type="ARBA" id="ARBA00023125"/>
    </source>
</evidence>
<dbReference type="PANTHER" id="PTHR46558">
    <property type="entry name" value="TRACRIPTIONAL REGULATORY PROTEIN-RELATED-RELATED"/>
    <property type="match status" value="1"/>
</dbReference>
<dbReference type="AlphaFoldDB" id="U7UMX6"/>
<evidence type="ECO:0000313" key="3">
    <source>
        <dbReference type="EMBL" id="ERT60254.1"/>
    </source>
</evidence>
<dbReference type="CDD" id="cd00093">
    <property type="entry name" value="HTH_XRE"/>
    <property type="match status" value="1"/>
</dbReference>
<dbReference type="Gene3D" id="1.10.260.40">
    <property type="entry name" value="lambda repressor-like DNA-binding domains"/>
    <property type="match status" value="1"/>
</dbReference>
<dbReference type="OrthoDB" id="2475196at2"/>